<evidence type="ECO:0000256" key="4">
    <source>
        <dbReference type="ARBA" id="ARBA00022729"/>
    </source>
</evidence>
<dbReference type="GO" id="GO:0008270">
    <property type="term" value="F:zinc ion binding"/>
    <property type="evidence" value="ECO:0007669"/>
    <property type="project" value="UniProtKB-KW"/>
</dbReference>
<keyword evidence="2 11" id="KW-0812">Transmembrane</keyword>
<keyword evidence="7 11" id="KW-1133">Transmembrane helix</keyword>
<evidence type="ECO:0000256" key="6">
    <source>
        <dbReference type="ARBA" id="ARBA00022833"/>
    </source>
</evidence>
<dbReference type="SUPFAM" id="SSF57850">
    <property type="entry name" value="RING/U-box"/>
    <property type="match status" value="1"/>
</dbReference>
<dbReference type="GO" id="GO:0005770">
    <property type="term" value="C:late endosome"/>
    <property type="evidence" value="ECO:0000318"/>
    <property type="project" value="GO_Central"/>
</dbReference>
<evidence type="ECO:0000256" key="7">
    <source>
        <dbReference type="ARBA" id="ARBA00022989"/>
    </source>
</evidence>
<dbReference type="Gene3D" id="3.30.40.10">
    <property type="entry name" value="Zinc/RING finger domain, C3HC4 (zinc finger)"/>
    <property type="match status" value="1"/>
</dbReference>
<reference evidence="13 14" key="1">
    <citation type="journal article" date="2008" name="Nature">
        <title>Genome analysis of the platypus reveals unique signatures of evolution.</title>
        <authorList>
            <person name="Warren W.C."/>
            <person name="Hillier L.W."/>
            <person name="Marshall Graves J.A."/>
            <person name="Birney E."/>
            <person name="Ponting C.P."/>
            <person name="Grutzner F."/>
            <person name="Belov K."/>
            <person name="Miller W."/>
            <person name="Clarke L."/>
            <person name="Chinwalla A.T."/>
            <person name="Yang S.P."/>
            <person name="Heger A."/>
            <person name="Locke D.P."/>
            <person name="Miethke P."/>
            <person name="Waters P.D."/>
            <person name="Veyrunes F."/>
            <person name="Fulton L."/>
            <person name="Fulton B."/>
            <person name="Graves T."/>
            <person name="Wallis J."/>
            <person name="Puente X.S."/>
            <person name="Lopez-Otin C."/>
            <person name="Ordonez G.R."/>
            <person name="Eichler E.E."/>
            <person name="Chen L."/>
            <person name="Cheng Z."/>
            <person name="Deakin J.E."/>
            <person name="Alsop A."/>
            <person name="Thompson K."/>
            <person name="Kirby P."/>
            <person name="Papenfuss A.T."/>
            <person name="Wakefield M.J."/>
            <person name="Olender T."/>
            <person name="Lancet D."/>
            <person name="Huttley G.A."/>
            <person name="Smit A.F."/>
            <person name="Pask A."/>
            <person name="Temple-Smith P."/>
            <person name="Batzer M.A."/>
            <person name="Walker J.A."/>
            <person name="Konkel M.K."/>
            <person name="Harris R.S."/>
            <person name="Whittington C.M."/>
            <person name="Wong E.S."/>
            <person name="Gemmell N.J."/>
            <person name="Buschiazzo E."/>
            <person name="Vargas Jentzsch I.M."/>
            <person name="Merkel A."/>
            <person name="Schmitz J."/>
            <person name="Zemann A."/>
            <person name="Churakov G."/>
            <person name="Kriegs J.O."/>
            <person name="Brosius J."/>
            <person name="Murchison E.P."/>
            <person name="Sachidanandam R."/>
            <person name="Smith C."/>
            <person name="Hannon G.J."/>
            <person name="Tsend-Ayush E."/>
            <person name="McMillan D."/>
            <person name="Attenborough R."/>
            <person name="Rens W."/>
            <person name="Ferguson-Smith M."/>
            <person name="Lefevre C.M."/>
            <person name="Sharp J.A."/>
            <person name="Nicholas K.R."/>
            <person name="Ray D.A."/>
            <person name="Kube M."/>
            <person name="Reinhardt R."/>
            <person name="Pringle T.H."/>
            <person name="Taylor J."/>
            <person name="Jones R.C."/>
            <person name="Nixon B."/>
            <person name="Dacheux J.L."/>
            <person name="Niwa H."/>
            <person name="Sekita Y."/>
            <person name="Huang X."/>
            <person name="Stark A."/>
            <person name="Kheradpour P."/>
            <person name="Kellis M."/>
            <person name="Flicek P."/>
            <person name="Chen Y."/>
            <person name="Webber C."/>
            <person name="Hardison R."/>
            <person name="Nelson J."/>
            <person name="Hallsworth-Pepin K."/>
            <person name="Delehaunty K."/>
            <person name="Markovic C."/>
            <person name="Minx P."/>
            <person name="Feng Y."/>
            <person name="Kremitzki C."/>
            <person name="Mitreva M."/>
            <person name="Glasscock J."/>
            <person name="Wylie T."/>
            <person name="Wohldmann P."/>
            <person name="Thiru P."/>
            <person name="Nhan M.N."/>
            <person name="Pohl C.S."/>
            <person name="Smith S.M."/>
            <person name="Hou S."/>
            <person name="Nefedov M."/>
            <person name="de Jong P.J."/>
            <person name="Renfree M.B."/>
            <person name="Mardis E.R."/>
            <person name="Wilson R.K."/>
        </authorList>
    </citation>
    <scope>NUCLEOTIDE SEQUENCE [LARGE SCALE GENOMIC DNA]</scope>
    <source>
        <strain evidence="13 14">Glennie</strain>
    </source>
</reference>
<dbReference type="InParanoid" id="A0A6I8NDI8"/>
<dbReference type="SUPFAM" id="SSF52025">
    <property type="entry name" value="PA domain"/>
    <property type="match status" value="1"/>
</dbReference>
<accession>A0A6I8NDI8</accession>
<dbReference type="InterPro" id="IPR046450">
    <property type="entry name" value="PA_dom_sf"/>
</dbReference>
<keyword evidence="4" id="KW-0732">Signal</keyword>
<name>A0A6I8NDI8_ORNAN</name>
<dbReference type="InterPro" id="IPR051834">
    <property type="entry name" value="RING_finger_E3_ligase"/>
</dbReference>
<proteinExistence type="predicted"/>
<dbReference type="GO" id="GO:0061630">
    <property type="term" value="F:ubiquitin protein ligase activity"/>
    <property type="evidence" value="ECO:0000318"/>
    <property type="project" value="GO_Central"/>
</dbReference>
<dbReference type="GO" id="GO:0006511">
    <property type="term" value="P:ubiquitin-dependent protein catabolic process"/>
    <property type="evidence" value="ECO:0000318"/>
    <property type="project" value="GO_Central"/>
</dbReference>
<dbReference type="GO" id="GO:0016020">
    <property type="term" value="C:membrane"/>
    <property type="evidence" value="ECO:0007669"/>
    <property type="project" value="UniProtKB-SubCell"/>
</dbReference>
<dbReference type="Proteomes" id="UP000002279">
    <property type="component" value="Chromosome 10"/>
</dbReference>
<dbReference type="Ensembl" id="ENSOANT00000074547.1">
    <property type="protein sequence ID" value="ENSOANP00000039293.1"/>
    <property type="gene ID" value="ENSOANG00000039363.1"/>
</dbReference>
<evidence type="ECO:0000256" key="3">
    <source>
        <dbReference type="ARBA" id="ARBA00022723"/>
    </source>
</evidence>
<evidence type="ECO:0000256" key="2">
    <source>
        <dbReference type="ARBA" id="ARBA00022692"/>
    </source>
</evidence>
<dbReference type="PANTHER" id="PTHR45931:SF21">
    <property type="entry name" value="RING FINGER PROTEIN 130"/>
    <property type="match status" value="1"/>
</dbReference>
<comment type="subcellular location">
    <subcellularLocation>
        <location evidence="1">Membrane</location>
    </subcellularLocation>
</comment>
<dbReference type="PROSITE" id="PS50089">
    <property type="entry name" value="ZF_RING_2"/>
    <property type="match status" value="1"/>
</dbReference>
<dbReference type="PANTHER" id="PTHR45931">
    <property type="entry name" value="SI:CH211-59O9.10"/>
    <property type="match status" value="1"/>
</dbReference>
<dbReference type="GeneTree" id="ENSGT00940000163382"/>
<evidence type="ECO:0000256" key="11">
    <source>
        <dbReference type="SAM" id="Phobius"/>
    </source>
</evidence>
<dbReference type="GO" id="GO:0005737">
    <property type="term" value="C:cytoplasm"/>
    <property type="evidence" value="ECO:0000318"/>
    <property type="project" value="GO_Central"/>
</dbReference>
<reference evidence="13" key="2">
    <citation type="submission" date="2025-08" db="UniProtKB">
        <authorList>
            <consortium name="Ensembl"/>
        </authorList>
    </citation>
    <scope>IDENTIFICATION</scope>
    <source>
        <strain evidence="13">Glennie</strain>
    </source>
</reference>
<feature type="domain" description="RING-type" evidence="12">
    <location>
        <begin position="272"/>
        <end position="313"/>
    </location>
</feature>
<keyword evidence="9" id="KW-0325">Glycoprotein</keyword>
<dbReference type="GO" id="GO:0005794">
    <property type="term" value="C:Golgi apparatus"/>
    <property type="evidence" value="ECO:0000318"/>
    <property type="project" value="GO_Central"/>
</dbReference>
<evidence type="ECO:0000256" key="1">
    <source>
        <dbReference type="ARBA" id="ARBA00004370"/>
    </source>
</evidence>
<sequence>SYICTSFLLYSVNGEMDPFGVTRWGRILTKAWLLGLSLLLLHSLAVIKGKTIFPVQANTTTQLESQIVSPGERSEVFRNHPPLKKTVSVGIVSQGWIQCTCNPGTNFSNPENAERRLVIIEWGGCNFWHQITVAAEPGAQGLIIYIRPGTDNKVFLVIHQGVGNGIVLMIDNLKSIIIFHLDQDGAQVMTIIQVERRLIPWVALYHFMVFLALIELMAACYSIPWAQRHQVAWISSRRKQQMRARVQKVLGQLELRVLKEGDDVIDPNGDKCVVCFDGFRPKETVRILSCKHFFHKTCIDPWLLMRRTCPICKCDILRA</sequence>
<feature type="transmembrane region" description="Helical" evidence="11">
    <location>
        <begin position="198"/>
        <end position="219"/>
    </location>
</feature>
<dbReference type="FunFam" id="3.30.40.10:FF:000009">
    <property type="entry name" value="E3 ubiquitin-protein ligase RNF130"/>
    <property type="match status" value="1"/>
</dbReference>
<evidence type="ECO:0000313" key="14">
    <source>
        <dbReference type="Proteomes" id="UP000002279"/>
    </source>
</evidence>
<keyword evidence="5 10" id="KW-0863">Zinc-finger</keyword>
<protein>
    <recommendedName>
        <fullName evidence="12">RING-type domain-containing protein</fullName>
    </recommendedName>
</protein>
<reference evidence="13" key="3">
    <citation type="submission" date="2025-09" db="UniProtKB">
        <authorList>
            <consortium name="Ensembl"/>
        </authorList>
    </citation>
    <scope>IDENTIFICATION</scope>
    <source>
        <strain evidence="13">Glennie</strain>
    </source>
</reference>
<evidence type="ECO:0000313" key="13">
    <source>
        <dbReference type="Ensembl" id="ENSOANP00000039293.1"/>
    </source>
</evidence>
<keyword evidence="14" id="KW-1185">Reference proteome</keyword>
<evidence type="ECO:0000256" key="8">
    <source>
        <dbReference type="ARBA" id="ARBA00023136"/>
    </source>
</evidence>
<dbReference type="Bgee" id="ENSOANG00000039363">
    <property type="expression patterns" value="Expressed in testis and 2 other cell types or tissues"/>
</dbReference>
<dbReference type="GO" id="GO:0005783">
    <property type="term" value="C:endoplasmic reticulum"/>
    <property type="evidence" value="ECO:0000318"/>
    <property type="project" value="GO_Central"/>
</dbReference>
<dbReference type="InterPro" id="IPR013083">
    <property type="entry name" value="Znf_RING/FYVE/PHD"/>
</dbReference>
<evidence type="ECO:0000256" key="10">
    <source>
        <dbReference type="PROSITE-ProRule" id="PRU00175"/>
    </source>
</evidence>
<dbReference type="InterPro" id="IPR001841">
    <property type="entry name" value="Znf_RING"/>
</dbReference>
<keyword evidence="3" id="KW-0479">Metal-binding</keyword>
<evidence type="ECO:0000259" key="12">
    <source>
        <dbReference type="PROSITE" id="PS50089"/>
    </source>
</evidence>
<dbReference type="AlphaFoldDB" id="A0A6I8NDI8"/>
<evidence type="ECO:0000256" key="5">
    <source>
        <dbReference type="ARBA" id="ARBA00022771"/>
    </source>
</evidence>
<keyword evidence="6" id="KW-0862">Zinc</keyword>
<dbReference type="OMA" id="CFWKIYL"/>
<evidence type="ECO:0000256" key="9">
    <source>
        <dbReference type="ARBA" id="ARBA00023180"/>
    </source>
</evidence>
<dbReference type="Gene3D" id="3.50.30.30">
    <property type="match status" value="1"/>
</dbReference>
<dbReference type="SMART" id="SM00184">
    <property type="entry name" value="RING"/>
    <property type="match status" value="1"/>
</dbReference>
<dbReference type="Pfam" id="PF13639">
    <property type="entry name" value="zf-RING_2"/>
    <property type="match status" value="1"/>
</dbReference>
<keyword evidence="8 11" id="KW-0472">Membrane</keyword>
<organism evidence="13 14">
    <name type="scientific">Ornithorhynchus anatinus</name>
    <name type="common">Duckbill platypus</name>
    <dbReference type="NCBI Taxonomy" id="9258"/>
    <lineage>
        <taxon>Eukaryota</taxon>
        <taxon>Metazoa</taxon>
        <taxon>Chordata</taxon>
        <taxon>Craniata</taxon>
        <taxon>Vertebrata</taxon>
        <taxon>Euteleostomi</taxon>
        <taxon>Mammalia</taxon>
        <taxon>Monotremata</taxon>
        <taxon>Ornithorhynchidae</taxon>
        <taxon>Ornithorhynchus</taxon>
    </lineage>
</organism>